<protein>
    <submittedName>
        <fullName evidence="3">Putative receptor mediating netrin-dependent axon guidance</fullName>
    </submittedName>
</protein>
<feature type="signal peptide" evidence="1">
    <location>
        <begin position="1"/>
        <end position="25"/>
    </location>
</feature>
<dbReference type="InterPro" id="IPR036179">
    <property type="entry name" value="Ig-like_dom_sf"/>
</dbReference>
<keyword evidence="1" id="KW-0732">Signal</keyword>
<dbReference type="Gene3D" id="2.60.40.10">
    <property type="entry name" value="Immunoglobulins"/>
    <property type="match status" value="3"/>
</dbReference>
<dbReference type="AlphaFoldDB" id="A0A147BHH9"/>
<feature type="chain" id="PRO_5007542334" evidence="1">
    <location>
        <begin position="26"/>
        <end position="392"/>
    </location>
</feature>
<dbReference type="InterPro" id="IPR013151">
    <property type="entry name" value="Immunoglobulin_dom"/>
</dbReference>
<dbReference type="InterPro" id="IPR003599">
    <property type="entry name" value="Ig_sub"/>
</dbReference>
<dbReference type="InterPro" id="IPR007110">
    <property type="entry name" value="Ig-like_dom"/>
</dbReference>
<dbReference type="FunFam" id="2.60.40.10:FF:000437">
    <property type="entry name" value="Beat-IIIc, isoform A"/>
    <property type="match status" value="1"/>
</dbReference>
<dbReference type="PANTHER" id="PTHR21261:SF15">
    <property type="entry name" value="BEATEN PATH IIIA, ISOFORM D-RELATED"/>
    <property type="match status" value="1"/>
</dbReference>
<dbReference type="SUPFAM" id="SSF48726">
    <property type="entry name" value="Immunoglobulin"/>
    <property type="match status" value="2"/>
</dbReference>
<dbReference type="PANTHER" id="PTHR21261">
    <property type="entry name" value="BEAT PROTEIN"/>
    <property type="match status" value="1"/>
</dbReference>
<sequence length="392" mass="42900">MARIYMAALLLHLLLLTGTLMTATSLKLLGVQIPRTVEEGDSVRLSCAYDLEGELSHSTTWSKNGVVFYESTPSGGKLFPFSGADLNLQESSATSVLFENVTKAFGGQYGCEVFTAAPHFHVVKGGGPISVVEKVDATSTGDLRMLGLDVPAYAVSGGSARLHCRFTLGDSPLYSVKWYKENREFFRYVPSENPSKKFFALRGITVNVAESDQSSVLLEQLALYNGGTYQCEVSADAPSFKVVTGKGILNVTDLPKKAPYIRDARTHYNIGDTVDIDCVSPWSKPAVNFNWYLNALPAEPPNFQIRNLSITHNAVLKSVSRLRLKVTEARFINGTLSIKCVASIPNVYMGSDEKIVPRRFDGADATTPTKSADDRCLSKLISVIRKVWASYQ</sequence>
<evidence type="ECO:0000256" key="1">
    <source>
        <dbReference type="SAM" id="SignalP"/>
    </source>
</evidence>
<organism evidence="3">
    <name type="scientific">Ixodes ricinus</name>
    <name type="common">Common tick</name>
    <name type="synonym">Acarus ricinus</name>
    <dbReference type="NCBI Taxonomy" id="34613"/>
    <lineage>
        <taxon>Eukaryota</taxon>
        <taxon>Metazoa</taxon>
        <taxon>Ecdysozoa</taxon>
        <taxon>Arthropoda</taxon>
        <taxon>Chelicerata</taxon>
        <taxon>Arachnida</taxon>
        <taxon>Acari</taxon>
        <taxon>Parasitiformes</taxon>
        <taxon>Ixodida</taxon>
        <taxon>Ixodoidea</taxon>
        <taxon>Ixodidae</taxon>
        <taxon>Ixodinae</taxon>
        <taxon>Ixodes</taxon>
    </lineage>
</organism>
<feature type="domain" description="Ig-like" evidence="2">
    <location>
        <begin position="128"/>
        <end position="244"/>
    </location>
</feature>
<dbReference type="PROSITE" id="PS50835">
    <property type="entry name" value="IG_LIKE"/>
    <property type="match status" value="2"/>
</dbReference>
<dbReference type="InterPro" id="IPR013106">
    <property type="entry name" value="Ig_V-set"/>
</dbReference>
<feature type="domain" description="Ig-like" evidence="2">
    <location>
        <begin position="37"/>
        <end position="113"/>
    </location>
</feature>
<dbReference type="Pfam" id="PF07686">
    <property type="entry name" value="V-set"/>
    <property type="match status" value="1"/>
</dbReference>
<keyword evidence="3" id="KW-0675">Receptor</keyword>
<name>A0A147BHH9_IXORI</name>
<dbReference type="SMART" id="SM00409">
    <property type="entry name" value="IG"/>
    <property type="match status" value="2"/>
</dbReference>
<dbReference type="Pfam" id="PF00047">
    <property type="entry name" value="ig"/>
    <property type="match status" value="1"/>
</dbReference>
<proteinExistence type="predicted"/>
<dbReference type="InterPro" id="IPR013783">
    <property type="entry name" value="Ig-like_fold"/>
</dbReference>
<reference evidence="3" key="1">
    <citation type="journal article" date="2018" name="PLoS Negl. Trop. Dis.">
        <title>Sialome diversity of ticks revealed by RNAseq of single tick salivary glands.</title>
        <authorList>
            <person name="Perner J."/>
            <person name="Kropackova S."/>
            <person name="Kopacek P."/>
            <person name="Ribeiro J.M."/>
        </authorList>
    </citation>
    <scope>NUCLEOTIDE SEQUENCE</scope>
    <source>
        <strain evidence="3">Siblings of single egg batch collected in Ceske Budejovice</strain>
        <tissue evidence="3">Salivary glands</tissue>
    </source>
</reference>
<evidence type="ECO:0000313" key="3">
    <source>
        <dbReference type="EMBL" id="JAR90243.1"/>
    </source>
</evidence>
<evidence type="ECO:0000259" key="2">
    <source>
        <dbReference type="PROSITE" id="PS50835"/>
    </source>
</evidence>
<dbReference type="EMBL" id="GEGO01005161">
    <property type="protein sequence ID" value="JAR90243.1"/>
    <property type="molecule type" value="Transcribed_RNA"/>
</dbReference>
<accession>A0A147BHH9</accession>